<name>A0A7S2V4F3_9STRA</name>
<feature type="signal peptide" evidence="2">
    <location>
        <begin position="1"/>
        <end position="22"/>
    </location>
</feature>
<dbReference type="InterPro" id="IPR049226">
    <property type="entry name" value="DUF6823"/>
</dbReference>
<feature type="region of interest" description="Disordered" evidence="1">
    <location>
        <begin position="174"/>
        <end position="237"/>
    </location>
</feature>
<dbReference type="Pfam" id="PF20709">
    <property type="entry name" value="DUF6823"/>
    <property type="match status" value="1"/>
</dbReference>
<feature type="compositionally biased region" description="Basic and acidic residues" evidence="1">
    <location>
        <begin position="217"/>
        <end position="231"/>
    </location>
</feature>
<proteinExistence type="predicted"/>
<organism evidence="3">
    <name type="scientific">Fibrocapsa japonica</name>
    <dbReference type="NCBI Taxonomy" id="94617"/>
    <lineage>
        <taxon>Eukaryota</taxon>
        <taxon>Sar</taxon>
        <taxon>Stramenopiles</taxon>
        <taxon>Ochrophyta</taxon>
        <taxon>Raphidophyceae</taxon>
        <taxon>Chattonellales</taxon>
        <taxon>Chattonellaceae</taxon>
        <taxon>Fibrocapsa</taxon>
    </lineage>
</organism>
<accession>A0A7S2V4F3</accession>
<sequence length="237" mass="26791">MIYKNLPVLAAIVLFAVANVQGFAPPVRSSVGVREHTTLNLFGNSKADREKEEQFRIQQEILASRRNPKKQKEYYQKVNARRAQKDQDVRDTILPIAKNGEDIFTEWKRRRESGKIKDFKYDDEPEGSIPLPQASFQIPKYDNGGRFDLRLPYVDQGWVDPESDVVSKAFGGLFKGGAKKAPKKESPKGPVRIKAKRAEGASSAPSTKTAKGAVNLKDFDKKKEPKEEPKKKGFGWW</sequence>
<evidence type="ECO:0000256" key="1">
    <source>
        <dbReference type="SAM" id="MobiDB-lite"/>
    </source>
</evidence>
<protein>
    <submittedName>
        <fullName evidence="3">Uncharacterized protein</fullName>
    </submittedName>
</protein>
<feature type="chain" id="PRO_5030691536" evidence="2">
    <location>
        <begin position="23"/>
        <end position="237"/>
    </location>
</feature>
<dbReference type="AlphaFoldDB" id="A0A7S2V4F3"/>
<evidence type="ECO:0000313" key="3">
    <source>
        <dbReference type="EMBL" id="CAD9867300.1"/>
    </source>
</evidence>
<dbReference type="EMBL" id="HBHR01015955">
    <property type="protein sequence ID" value="CAD9867300.1"/>
    <property type="molecule type" value="Transcribed_RNA"/>
</dbReference>
<reference evidence="3" key="1">
    <citation type="submission" date="2021-01" db="EMBL/GenBank/DDBJ databases">
        <authorList>
            <person name="Corre E."/>
            <person name="Pelletier E."/>
            <person name="Niang G."/>
            <person name="Scheremetjew M."/>
            <person name="Finn R."/>
            <person name="Kale V."/>
            <person name="Holt S."/>
            <person name="Cochrane G."/>
            <person name="Meng A."/>
            <person name="Brown T."/>
            <person name="Cohen L."/>
        </authorList>
    </citation>
    <scope>NUCLEOTIDE SEQUENCE</scope>
    <source>
        <strain evidence="3">CCMP1661</strain>
    </source>
</reference>
<keyword evidence="2" id="KW-0732">Signal</keyword>
<evidence type="ECO:0000256" key="2">
    <source>
        <dbReference type="SAM" id="SignalP"/>
    </source>
</evidence>
<gene>
    <name evidence="3" type="ORF">FJAP1339_LOCUS7987</name>
</gene>